<feature type="compositionally biased region" description="Low complexity" evidence="1">
    <location>
        <begin position="79"/>
        <end position="92"/>
    </location>
</feature>
<dbReference type="AlphaFoldDB" id="A0A329QP98"/>
<dbReference type="EMBL" id="QEVW01000013">
    <property type="protein sequence ID" value="RAW13182.1"/>
    <property type="molecule type" value="Genomic_DNA"/>
</dbReference>
<gene>
    <name evidence="2" type="ORF">DC345_19990</name>
</gene>
<sequence length="213" mass="23250">MVNIHFNEQHSSLAFRLEDIREVETIKFIIAMRTITLLVFLTTLLILSGCNSTPSNGTNEPPSLPSPNTKEMGSKQVQEPEPNLPQELPTPTIQSESGISIPAVQGSYCWGGMCADYAGDVKLLEGKVPVSVLVGENISINLGTDVPPNEFTLVEYVDGEARPISLREGTFRFAQEKGTHYYGAFVGWSSPKNSQVSLGDTSFAFVIRGVEKK</sequence>
<comment type="caution">
    <text evidence="2">The sequence shown here is derived from an EMBL/GenBank/DDBJ whole genome shotgun (WGS) entry which is preliminary data.</text>
</comment>
<dbReference type="Proteomes" id="UP000250642">
    <property type="component" value="Unassembled WGS sequence"/>
</dbReference>
<evidence type="ECO:0000313" key="3">
    <source>
        <dbReference type="Proteomes" id="UP000250642"/>
    </source>
</evidence>
<feature type="region of interest" description="Disordered" evidence="1">
    <location>
        <begin position="52"/>
        <end position="93"/>
    </location>
</feature>
<name>A0A329QP98_9BACL</name>
<reference evidence="2 3" key="1">
    <citation type="submission" date="2018-04" db="EMBL/GenBank/DDBJ databases">
        <title>Paenibacillus taichungensis Genome sequencing and assembly.</title>
        <authorList>
            <person name="Xu J."/>
            <person name="Rensing C."/>
            <person name="Mazhar H.S."/>
        </authorList>
    </citation>
    <scope>NUCLEOTIDE SEQUENCE [LARGE SCALE GENOMIC DNA]</scope>
    <source>
        <strain evidence="2 3">NC1</strain>
    </source>
</reference>
<accession>A0A329QP98</accession>
<proteinExistence type="predicted"/>
<feature type="compositionally biased region" description="Polar residues" evidence="1">
    <location>
        <begin position="52"/>
        <end position="77"/>
    </location>
</feature>
<evidence type="ECO:0000256" key="1">
    <source>
        <dbReference type="SAM" id="MobiDB-lite"/>
    </source>
</evidence>
<organism evidence="2 3">
    <name type="scientific">Paenibacillus taichungensis</name>
    <dbReference type="NCBI Taxonomy" id="484184"/>
    <lineage>
        <taxon>Bacteria</taxon>
        <taxon>Bacillati</taxon>
        <taxon>Bacillota</taxon>
        <taxon>Bacilli</taxon>
        <taxon>Bacillales</taxon>
        <taxon>Paenibacillaceae</taxon>
        <taxon>Paenibacillus</taxon>
    </lineage>
</organism>
<protein>
    <submittedName>
        <fullName evidence="2">Uncharacterized protein</fullName>
    </submittedName>
</protein>
<evidence type="ECO:0000313" key="2">
    <source>
        <dbReference type="EMBL" id="RAW13182.1"/>
    </source>
</evidence>